<protein>
    <submittedName>
        <fullName evidence="1">Uncharacterized protein</fullName>
    </submittedName>
</protein>
<reference evidence="1" key="1">
    <citation type="journal article" date="2019" name="bioRxiv">
        <title>The Genome of the Zebra Mussel, Dreissena polymorpha: A Resource for Invasive Species Research.</title>
        <authorList>
            <person name="McCartney M.A."/>
            <person name="Auch B."/>
            <person name="Kono T."/>
            <person name="Mallez S."/>
            <person name="Zhang Y."/>
            <person name="Obille A."/>
            <person name="Becker A."/>
            <person name="Abrahante J.E."/>
            <person name="Garbe J."/>
            <person name="Badalamenti J.P."/>
            <person name="Herman A."/>
            <person name="Mangelson H."/>
            <person name="Liachko I."/>
            <person name="Sullivan S."/>
            <person name="Sone E.D."/>
            <person name="Koren S."/>
            <person name="Silverstein K.A.T."/>
            <person name="Beckman K.B."/>
            <person name="Gohl D.M."/>
        </authorList>
    </citation>
    <scope>NUCLEOTIDE SEQUENCE</scope>
    <source>
        <strain evidence="1">Duluth1</strain>
        <tissue evidence="1">Whole animal</tissue>
    </source>
</reference>
<organism evidence="1 2">
    <name type="scientific">Dreissena polymorpha</name>
    <name type="common">Zebra mussel</name>
    <name type="synonym">Mytilus polymorpha</name>
    <dbReference type="NCBI Taxonomy" id="45954"/>
    <lineage>
        <taxon>Eukaryota</taxon>
        <taxon>Metazoa</taxon>
        <taxon>Spiralia</taxon>
        <taxon>Lophotrochozoa</taxon>
        <taxon>Mollusca</taxon>
        <taxon>Bivalvia</taxon>
        <taxon>Autobranchia</taxon>
        <taxon>Heteroconchia</taxon>
        <taxon>Euheterodonta</taxon>
        <taxon>Imparidentia</taxon>
        <taxon>Neoheterodontei</taxon>
        <taxon>Myida</taxon>
        <taxon>Dreissenoidea</taxon>
        <taxon>Dreissenidae</taxon>
        <taxon>Dreissena</taxon>
    </lineage>
</organism>
<reference evidence="1" key="2">
    <citation type="submission" date="2020-11" db="EMBL/GenBank/DDBJ databases">
        <authorList>
            <person name="McCartney M.A."/>
            <person name="Auch B."/>
            <person name="Kono T."/>
            <person name="Mallez S."/>
            <person name="Becker A."/>
            <person name="Gohl D.M."/>
            <person name="Silverstein K.A.T."/>
            <person name="Koren S."/>
            <person name="Bechman K.B."/>
            <person name="Herman A."/>
            <person name="Abrahante J.E."/>
            <person name="Garbe J."/>
        </authorList>
    </citation>
    <scope>NUCLEOTIDE SEQUENCE</scope>
    <source>
        <strain evidence="1">Duluth1</strain>
        <tissue evidence="1">Whole animal</tissue>
    </source>
</reference>
<evidence type="ECO:0000313" key="2">
    <source>
        <dbReference type="Proteomes" id="UP000828390"/>
    </source>
</evidence>
<dbReference type="AlphaFoldDB" id="A0A9D4DXG0"/>
<comment type="caution">
    <text evidence="1">The sequence shown here is derived from an EMBL/GenBank/DDBJ whole genome shotgun (WGS) entry which is preliminary data.</text>
</comment>
<dbReference type="EMBL" id="JAIWYP010000009">
    <property type="protein sequence ID" value="KAH3768988.1"/>
    <property type="molecule type" value="Genomic_DNA"/>
</dbReference>
<proteinExistence type="predicted"/>
<sequence>MIFILSVIVTLTFDRTINVAYRVLTMKNIWLHHLAAITNVLTKFHENWNYKYDFESPCFSTNRNLLELVQDIIGPNLLTKFHEDQTINVASRVLTSFFLLTRKTAPPPGEQNNVLKDFHEYWTINITSRELTRKTAKPPPWQPFLSTERNHFHTELSYHKNKYWNINVTTRVKTAAPPDIIRKNILPRLHEDWTLNVTSRVQDIILTNVLTKFDEDWTINVTPRVLTRLYHSHIRKTAPPPCCHVLQPTRLIFELL</sequence>
<keyword evidence="2" id="KW-1185">Reference proteome</keyword>
<dbReference type="Proteomes" id="UP000828390">
    <property type="component" value="Unassembled WGS sequence"/>
</dbReference>
<name>A0A9D4DXG0_DREPO</name>
<gene>
    <name evidence="1" type="ORF">DPMN_170232</name>
</gene>
<accession>A0A9D4DXG0</accession>
<evidence type="ECO:0000313" key="1">
    <source>
        <dbReference type="EMBL" id="KAH3768988.1"/>
    </source>
</evidence>